<evidence type="ECO:0000256" key="7">
    <source>
        <dbReference type="SAM" id="Phobius"/>
    </source>
</evidence>
<reference evidence="8" key="1">
    <citation type="journal article" date="2020" name="mSystems">
        <title>Genome- and Community-Level Interaction Insights into Carbon Utilization and Element Cycling Functions of Hydrothermarchaeota in Hydrothermal Sediment.</title>
        <authorList>
            <person name="Zhou Z."/>
            <person name="Liu Y."/>
            <person name="Xu W."/>
            <person name="Pan J."/>
            <person name="Luo Z.H."/>
            <person name="Li M."/>
        </authorList>
    </citation>
    <scope>NUCLEOTIDE SEQUENCE</scope>
    <source>
        <strain evidence="8">HyVt-388</strain>
    </source>
</reference>
<keyword evidence="4 7" id="KW-0812">Transmembrane</keyword>
<comment type="subcellular location">
    <subcellularLocation>
        <location evidence="1">Cell membrane</location>
        <topology evidence="1">Multi-pass membrane protein</topology>
    </subcellularLocation>
</comment>
<dbReference type="GO" id="GO:0005886">
    <property type="term" value="C:plasma membrane"/>
    <property type="evidence" value="ECO:0007669"/>
    <property type="project" value="UniProtKB-SubCell"/>
</dbReference>
<accession>A0A9C9EKW2</accession>
<sequence>MKTPEKKNRSKAMLRDTAFLGAVLVAAVILLLIFPDKKRAVVSSSRGFFVEMIWILPAVMVLMGLFKVWVSKDTVVKYLGKTSGIRGISLAIFFGALPTGPLYVAFPMAAALIRKGASLSNIIIFLSAWACIKIPQEMVELQFLGLKFMAARLFLTIVFVVIMGMFIEHLIGWSGKEM</sequence>
<evidence type="ECO:0000313" key="9">
    <source>
        <dbReference type="Proteomes" id="UP000885826"/>
    </source>
</evidence>
<dbReference type="Proteomes" id="UP000885826">
    <property type="component" value="Unassembled WGS sequence"/>
</dbReference>
<dbReference type="EMBL" id="DRIG01000017">
    <property type="protein sequence ID" value="HEC77750.1"/>
    <property type="molecule type" value="Genomic_DNA"/>
</dbReference>
<evidence type="ECO:0000256" key="1">
    <source>
        <dbReference type="ARBA" id="ARBA00004651"/>
    </source>
</evidence>
<feature type="transmembrane region" description="Helical" evidence="7">
    <location>
        <begin position="112"/>
        <end position="132"/>
    </location>
</feature>
<comment type="similarity">
    <text evidence="2">Belongs to the UPF0718 family.</text>
</comment>
<feature type="transmembrane region" description="Helical" evidence="7">
    <location>
        <begin position="153"/>
        <end position="173"/>
    </location>
</feature>
<keyword evidence="3" id="KW-1003">Cell membrane</keyword>
<evidence type="ECO:0008006" key="10">
    <source>
        <dbReference type="Google" id="ProtNLM"/>
    </source>
</evidence>
<evidence type="ECO:0000256" key="2">
    <source>
        <dbReference type="ARBA" id="ARBA00006386"/>
    </source>
</evidence>
<dbReference type="Pfam" id="PF03773">
    <property type="entry name" value="ArsP_1"/>
    <property type="match status" value="1"/>
</dbReference>
<gene>
    <name evidence="8" type="ORF">ENI34_01235</name>
</gene>
<evidence type="ECO:0000256" key="6">
    <source>
        <dbReference type="ARBA" id="ARBA00023136"/>
    </source>
</evidence>
<evidence type="ECO:0000256" key="5">
    <source>
        <dbReference type="ARBA" id="ARBA00022989"/>
    </source>
</evidence>
<feature type="transmembrane region" description="Helical" evidence="7">
    <location>
        <begin position="12"/>
        <end position="34"/>
    </location>
</feature>
<name>A0A9C9EKW2_UNCW3</name>
<dbReference type="InterPro" id="IPR005524">
    <property type="entry name" value="DUF318"/>
</dbReference>
<dbReference type="AlphaFoldDB" id="A0A9C9EKW2"/>
<evidence type="ECO:0000256" key="4">
    <source>
        <dbReference type="ARBA" id="ARBA00022692"/>
    </source>
</evidence>
<keyword evidence="5 7" id="KW-1133">Transmembrane helix</keyword>
<feature type="transmembrane region" description="Helical" evidence="7">
    <location>
        <begin position="87"/>
        <end position="106"/>
    </location>
</feature>
<keyword evidence="6 7" id="KW-0472">Membrane</keyword>
<comment type="caution">
    <text evidence="8">The sequence shown here is derived from an EMBL/GenBank/DDBJ whole genome shotgun (WGS) entry which is preliminary data.</text>
</comment>
<feature type="transmembrane region" description="Helical" evidence="7">
    <location>
        <begin position="46"/>
        <end position="66"/>
    </location>
</feature>
<evidence type="ECO:0000256" key="3">
    <source>
        <dbReference type="ARBA" id="ARBA00022475"/>
    </source>
</evidence>
<proteinExistence type="inferred from homology"/>
<organism evidence="8 9">
    <name type="scientific">candidate division WOR-3 bacterium</name>
    <dbReference type="NCBI Taxonomy" id="2052148"/>
    <lineage>
        <taxon>Bacteria</taxon>
        <taxon>Bacteria division WOR-3</taxon>
    </lineage>
</organism>
<evidence type="ECO:0000313" key="8">
    <source>
        <dbReference type="EMBL" id="HEC77750.1"/>
    </source>
</evidence>
<protein>
    <recommendedName>
        <fullName evidence="10">Permease</fullName>
    </recommendedName>
</protein>